<name>G7WG19_DESOD</name>
<reference evidence="2" key="1">
    <citation type="submission" date="2011-11" db="EMBL/GenBank/DDBJ databases">
        <title>Complete sequence of Desulfosporosinus orientis DSM 765.</title>
        <authorList>
            <person name="Lucas S."/>
            <person name="Han J."/>
            <person name="Lapidus A."/>
            <person name="Cheng J.-F."/>
            <person name="Goodwin L."/>
            <person name="Pitluck S."/>
            <person name="Peters L."/>
            <person name="Ovchinnikova G."/>
            <person name="Teshima H."/>
            <person name="Detter J.C."/>
            <person name="Han C."/>
            <person name="Tapia R."/>
            <person name="Land M."/>
            <person name="Hauser L."/>
            <person name="Kyrpides N."/>
            <person name="Ivanova N."/>
            <person name="Pagani I."/>
            <person name="Pester M."/>
            <person name="Spring S."/>
            <person name="Ollivier B."/>
            <person name="Rattei T."/>
            <person name="Klenk H.-P."/>
            <person name="Wagner M."/>
            <person name="Loy A."/>
            <person name="Woyke T."/>
        </authorList>
    </citation>
    <scope>NUCLEOTIDE SEQUENCE [LARGE SCALE GENOMIC DNA]</scope>
    <source>
        <strain evidence="2">ATCC 19365 / DSM 765 / NCIMB 8382 / VKM B-1628</strain>
    </source>
</reference>
<dbReference type="STRING" id="768706.Desor_4709"/>
<dbReference type="EMBL" id="CP003108">
    <property type="protein sequence ID" value="AET70113.1"/>
    <property type="molecule type" value="Genomic_DNA"/>
</dbReference>
<evidence type="ECO:0000313" key="2">
    <source>
        <dbReference type="Proteomes" id="UP000006346"/>
    </source>
</evidence>
<accession>G7WG19</accession>
<gene>
    <name evidence="1" type="ordered locus">Desor_4709</name>
</gene>
<protein>
    <submittedName>
        <fullName evidence="1">Putative metal-binding protein, possibly nucleic-acid binding protein</fullName>
    </submittedName>
</protein>
<keyword evidence="2" id="KW-1185">Reference proteome</keyword>
<dbReference type="PANTHER" id="PTHR34374:SF1">
    <property type="entry name" value="LARGE RIBOSOMAL RNA SUBUNIT ACCUMULATION PROTEIN YCED HOMOLOG 1, CHLOROPLASTIC"/>
    <property type="match status" value="1"/>
</dbReference>
<dbReference type="eggNOG" id="COG1399">
    <property type="taxonomic scope" value="Bacteria"/>
</dbReference>
<evidence type="ECO:0000313" key="1">
    <source>
        <dbReference type="EMBL" id="AET70113.1"/>
    </source>
</evidence>
<dbReference type="Proteomes" id="UP000006346">
    <property type="component" value="Chromosome"/>
</dbReference>
<dbReference type="HOGENOM" id="CLU_100236_1_1_9"/>
<dbReference type="PATRIC" id="fig|768706.3.peg.4788"/>
<reference evidence="1 2" key="2">
    <citation type="journal article" date="2012" name="J. Bacteriol.">
        <title>Complete genome sequences of Desulfosporosinus orientis DSM765T, Desulfosporosinus youngiae DSM17734T, Desulfosporosinus meridiei DSM13257T, and Desulfosporosinus acidiphilus DSM22704T.</title>
        <authorList>
            <person name="Pester M."/>
            <person name="Brambilla E."/>
            <person name="Alazard D."/>
            <person name="Rattei T."/>
            <person name="Weinmaier T."/>
            <person name="Han J."/>
            <person name="Lucas S."/>
            <person name="Lapidus A."/>
            <person name="Cheng J.F."/>
            <person name="Goodwin L."/>
            <person name="Pitluck S."/>
            <person name="Peters L."/>
            <person name="Ovchinnikova G."/>
            <person name="Teshima H."/>
            <person name="Detter J.C."/>
            <person name="Han C.S."/>
            <person name="Tapia R."/>
            <person name="Land M.L."/>
            <person name="Hauser L."/>
            <person name="Kyrpides N.C."/>
            <person name="Ivanova N.N."/>
            <person name="Pagani I."/>
            <person name="Huntmann M."/>
            <person name="Wei C.L."/>
            <person name="Davenport K.W."/>
            <person name="Daligault H."/>
            <person name="Chain P.S."/>
            <person name="Chen A."/>
            <person name="Mavromatis K."/>
            <person name="Markowitz V."/>
            <person name="Szeto E."/>
            <person name="Mikhailova N."/>
            <person name="Pati A."/>
            <person name="Wagner M."/>
            <person name="Woyke T."/>
            <person name="Ollivier B."/>
            <person name="Klenk H.P."/>
            <person name="Spring S."/>
            <person name="Loy A."/>
        </authorList>
    </citation>
    <scope>NUCLEOTIDE SEQUENCE [LARGE SCALE GENOMIC DNA]</scope>
    <source>
        <strain evidence="2">ATCC 19365 / DSM 765 / NCIMB 8382 / VKM B-1628</strain>
    </source>
</reference>
<dbReference type="AlphaFoldDB" id="G7WG19"/>
<sequence length="196" mass="21906">MVILCKEFSLTKKNVPTIIMNVYWGGNMKVNVAQVRLNGGETVHYDLVEDFSAFDLGIDALSFQAPVHVQLQVNNTNRAMLVKGRIQTELKATCGRCLEPFIYTLDLPYEDEWAFRSLASEDLLETALLLDKDEIDIKDRILEHIVLALPMKFICSVECQGLCPNCGANRNLTPCSCGEGVIDPRLAALAKWQSNN</sequence>
<proteinExistence type="predicted"/>
<organism evidence="1 2">
    <name type="scientific">Desulfosporosinus orientis (strain ATCC 19365 / DSM 765 / NCIMB 8382 / VKM B-1628 / Singapore I)</name>
    <name type="common">Desulfotomaculum orientis</name>
    <dbReference type="NCBI Taxonomy" id="768706"/>
    <lineage>
        <taxon>Bacteria</taxon>
        <taxon>Bacillati</taxon>
        <taxon>Bacillota</taxon>
        <taxon>Clostridia</taxon>
        <taxon>Eubacteriales</taxon>
        <taxon>Desulfitobacteriaceae</taxon>
        <taxon>Desulfosporosinus</taxon>
    </lineage>
</organism>
<dbReference type="PANTHER" id="PTHR34374">
    <property type="entry name" value="LARGE RIBOSOMAL RNA SUBUNIT ACCUMULATION PROTEIN YCED HOMOLOG 1, CHLOROPLASTIC"/>
    <property type="match status" value="1"/>
</dbReference>
<dbReference type="Pfam" id="PF02620">
    <property type="entry name" value="YceD"/>
    <property type="match status" value="1"/>
</dbReference>
<dbReference type="InterPro" id="IPR003772">
    <property type="entry name" value="YceD"/>
</dbReference>
<dbReference type="KEGG" id="dor:Desor_4709"/>